<name>A0ABN6CCJ9_9ACTN</name>
<sequence>MSAVILLALAGTLVNAGPAAAVPRLLAHVCKEIGSFAGYTGVHCADLYREGSQVWGGNEIICQLTGDQHQVVACAGIKEQPTLQVNSTTYRGTAGTCGAAYGHSPCRAERIINYTQRVTACDAIVYGGTVKTTILLPGATQPIGGTYTQLFTDEYGIRC</sequence>
<evidence type="ECO:0000313" key="3">
    <source>
        <dbReference type="Proteomes" id="UP000676967"/>
    </source>
</evidence>
<gene>
    <name evidence="2" type="ORF">Aiant_26990</name>
</gene>
<proteinExistence type="predicted"/>
<accession>A0ABN6CCJ9</accession>
<organism evidence="2 3">
    <name type="scientific">Actinoplanes ianthinogenes</name>
    <dbReference type="NCBI Taxonomy" id="122358"/>
    <lineage>
        <taxon>Bacteria</taxon>
        <taxon>Bacillati</taxon>
        <taxon>Actinomycetota</taxon>
        <taxon>Actinomycetes</taxon>
        <taxon>Micromonosporales</taxon>
        <taxon>Micromonosporaceae</taxon>
        <taxon>Actinoplanes</taxon>
    </lineage>
</organism>
<evidence type="ECO:0000256" key="1">
    <source>
        <dbReference type="SAM" id="SignalP"/>
    </source>
</evidence>
<protein>
    <recommendedName>
        <fullName evidence="4">Secreted protein</fullName>
    </recommendedName>
</protein>
<dbReference type="EMBL" id="AP023356">
    <property type="protein sequence ID" value="BCJ42042.1"/>
    <property type="molecule type" value="Genomic_DNA"/>
</dbReference>
<feature type="signal peptide" evidence="1">
    <location>
        <begin position="1"/>
        <end position="21"/>
    </location>
</feature>
<reference evidence="2 3" key="1">
    <citation type="submission" date="2020-08" db="EMBL/GenBank/DDBJ databases">
        <title>Whole genome shotgun sequence of Actinoplanes ianthinogenes NBRC 13996.</title>
        <authorList>
            <person name="Komaki H."/>
            <person name="Tamura T."/>
        </authorList>
    </citation>
    <scope>NUCLEOTIDE SEQUENCE [LARGE SCALE GENOMIC DNA]</scope>
    <source>
        <strain evidence="2 3">NBRC 13996</strain>
    </source>
</reference>
<keyword evidence="1" id="KW-0732">Signal</keyword>
<evidence type="ECO:0008006" key="4">
    <source>
        <dbReference type="Google" id="ProtNLM"/>
    </source>
</evidence>
<keyword evidence="3" id="KW-1185">Reference proteome</keyword>
<feature type="chain" id="PRO_5047321190" description="Secreted protein" evidence="1">
    <location>
        <begin position="22"/>
        <end position="159"/>
    </location>
</feature>
<evidence type="ECO:0000313" key="2">
    <source>
        <dbReference type="EMBL" id="BCJ42042.1"/>
    </source>
</evidence>
<dbReference type="RefSeq" id="WP_189334403.1">
    <property type="nucleotide sequence ID" value="NZ_AP023356.1"/>
</dbReference>
<dbReference type="Proteomes" id="UP000676967">
    <property type="component" value="Chromosome"/>
</dbReference>